<dbReference type="InterPro" id="IPR000089">
    <property type="entry name" value="Biotin_lipoyl"/>
</dbReference>
<dbReference type="PROSITE" id="PS00189">
    <property type="entry name" value="LIPOYL"/>
    <property type="match status" value="1"/>
</dbReference>
<dbReference type="PANTHER" id="PTHR11715:SF3">
    <property type="entry name" value="GLYCINE CLEAVAGE SYSTEM H PROTEIN-RELATED"/>
    <property type="match status" value="1"/>
</dbReference>
<comment type="similarity">
    <text evidence="1 5">Belongs to the GcvH family.</text>
</comment>
<evidence type="ECO:0000259" key="6">
    <source>
        <dbReference type="PROSITE" id="PS50968"/>
    </source>
</evidence>
<organism evidence="7 8">
    <name type="scientific">Phaedon cochleariae</name>
    <name type="common">Mustard beetle</name>
    <dbReference type="NCBI Taxonomy" id="80249"/>
    <lineage>
        <taxon>Eukaryota</taxon>
        <taxon>Metazoa</taxon>
        <taxon>Ecdysozoa</taxon>
        <taxon>Arthropoda</taxon>
        <taxon>Hexapoda</taxon>
        <taxon>Insecta</taxon>
        <taxon>Pterygota</taxon>
        <taxon>Neoptera</taxon>
        <taxon>Endopterygota</taxon>
        <taxon>Coleoptera</taxon>
        <taxon>Polyphaga</taxon>
        <taxon>Cucujiformia</taxon>
        <taxon>Chrysomeloidea</taxon>
        <taxon>Chrysomelidae</taxon>
        <taxon>Chrysomelinae</taxon>
        <taxon>Chrysomelini</taxon>
        <taxon>Phaedon</taxon>
    </lineage>
</organism>
<dbReference type="InterPro" id="IPR017453">
    <property type="entry name" value="GCV_H_sub"/>
</dbReference>
<comment type="function">
    <text evidence="5">The H protein shuttles the methylamine group of glycine from the P protein to the T protein.</text>
</comment>
<evidence type="ECO:0000256" key="5">
    <source>
        <dbReference type="RuleBase" id="RU364055"/>
    </source>
</evidence>
<dbReference type="Proteomes" id="UP001153737">
    <property type="component" value="Chromosome 5"/>
</dbReference>
<dbReference type="PROSITE" id="PS50968">
    <property type="entry name" value="BIOTINYL_LIPOYL"/>
    <property type="match status" value="1"/>
</dbReference>
<dbReference type="InterPro" id="IPR011053">
    <property type="entry name" value="Single_hybrid_motif"/>
</dbReference>
<reference evidence="7" key="1">
    <citation type="submission" date="2022-01" db="EMBL/GenBank/DDBJ databases">
        <authorList>
            <person name="King R."/>
        </authorList>
    </citation>
    <scope>NUCLEOTIDE SEQUENCE</scope>
</reference>
<comment type="cofactor">
    <cofactor evidence="5">
        <name>(R)-lipoate</name>
        <dbReference type="ChEBI" id="CHEBI:83088"/>
    </cofactor>
    <text evidence="5">Binds 1 lipoyl cofactor covalently.</text>
</comment>
<dbReference type="SUPFAM" id="SSF51230">
    <property type="entry name" value="Single hybrid motif"/>
    <property type="match status" value="1"/>
</dbReference>
<dbReference type="InterPro" id="IPR003016">
    <property type="entry name" value="2-oxoA_DH_lipoyl-BS"/>
</dbReference>
<protein>
    <recommendedName>
        <fullName evidence="5">Glycine cleavage system H protein</fullName>
    </recommendedName>
</protein>
<dbReference type="CDD" id="cd06848">
    <property type="entry name" value="GCS_H"/>
    <property type="match status" value="1"/>
</dbReference>
<dbReference type="OrthoDB" id="10264154at2759"/>
<dbReference type="Gene3D" id="2.40.50.100">
    <property type="match status" value="1"/>
</dbReference>
<dbReference type="GO" id="GO:0005739">
    <property type="term" value="C:mitochondrion"/>
    <property type="evidence" value="ECO:0007669"/>
    <property type="project" value="UniProtKB-SubCell"/>
</dbReference>
<dbReference type="InterPro" id="IPR002930">
    <property type="entry name" value="GCV_H"/>
</dbReference>
<accession>A0A9N9X428</accession>
<keyword evidence="2 4" id="KW-0450">Lipoyl</keyword>
<dbReference type="PANTHER" id="PTHR11715">
    <property type="entry name" value="GLYCINE CLEAVAGE SYSTEM H PROTEIN"/>
    <property type="match status" value="1"/>
</dbReference>
<evidence type="ECO:0000256" key="3">
    <source>
        <dbReference type="ARBA" id="ARBA00022946"/>
    </source>
</evidence>
<feature type="modified residue" description="N6-lipoyllysine" evidence="4">
    <location>
        <position position="98"/>
    </location>
</feature>
<feature type="domain" description="Lipoyl-binding" evidence="6">
    <location>
        <begin position="57"/>
        <end position="139"/>
    </location>
</feature>
<dbReference type="EMBL" id="OU896711">
    <property type="protein sequence ID" value="CAG9821793.1"/>
    <property type="molecule type" value="Genomic_DNA"/>
</dbReference>
<dbReference type="GO" id="GO:0019464">
    <property type="term" value="P:glycine decarboxylation via glycine cleavage system"/>
    <property type="evidence" value="ECO:0007669"/>
    <property type="project" value="UniProtKB-UniRule"/>
</dbReference>
<dbReference type="NCBIfam" id="TIGR00527">
    <property type="entry name" value="gcvH"/>
    <property type="match status" value="1"/>
</dbReference>
<dbReference type="AlphaFoldDB" id="A0A9N9X428"/>
<keyword evidence="3 5" id="KW-0809">Transit peptide</keyword>
<gene>
    <name evidence="7" type="ORF">PHAECO_LOCUS9573</name>
</gene>
<dbReference type="Pfam" id="PF01597">
    <property type="entry name" value="GCV_H"/>
    <property type="match status" value="1"/>
</dbReference>
<dbReference type="NCBIfam" id="NF002270">
    <property type="entry name" value="PRK01202.1"/>
    <property type="match status" value="1"/>
</dbReference>
<dbReference type="GO" id="GO:0009249">
    <property type="term" value="P:protein lipoylation"/>
    <property type="evidence" value="ECO:0007669"/>
    <property type="project" value="TreeGrafter"/>
</dbReference>
<keyword evidence="5" id="KW-0496">Mitochondrion</keyword>
<comment type="subunit">
    <text evidence="5">The glycine cleavage system is composed of four proteins: P, T, L and H.</text>
</comment>
<evidence type="ECO:0000313" key="8">
    <source>
        <dbReference type="Proteomes" id="UP001153737"/>
    </source>
</evidence>
<dbReference type="HAMAP" id="MF_00272">
    <property type="entry name" value="GcvH"/>
    <property type="match status" value="1"/>
</dbReference>
<keyword evidence="8" id="KW-1185">Reference proteome</keyword>
<evidence type="ECO:0000256" key="4">
    <source>
        <dbReference type="PIRSR" id="PIRSR617453-50"/>
    </source>
</evidence>
<dbReference type="GO" id="GO:0005960">
    <property type="term" value="C:glycine cleavage complex"/>
    <property type="evidence" value="ECO:0007669"/>
    <property type="project" value="UniProtKB-UniRule"/>
</dbReference>
<comment type="subcellular location">
    <subcellularLocation>
        <location evidence="5">Mitochondrion</location>
    </subcellularLocation>
</comment>
<sequence>MALPRFFLRATNLARNPSIFSQNSYKVTSRYFHVSNCAFAERLYTDKHEWVEINNKIGTIGISEYAQEALGDVVYAQLPDVDTVLLQKDECGALESVKAASEIYSPVSGKVVEKNVGVEDTPSLINSSCYEKGWLFRVELTNESEISKLMSESQYKEFLKTQESH</sequence>
<dbReference type="InterPro" id="IPR033753">
    <property type="entry name" value="GCV_H/Fam206"/>
</dbReference>
<name>A0A9N9X428_PHACE</name>
<evidence type="ECO:0000313" key="7">
    <source>
        <dbReference type="EMBL" id="CAG9821793.1"/>
    </source>
</evidence>
<reference evidence="7" key="2">
    <citation type="submission" date="2022-10" db="EMBL/GenBank/DDBJ databases">
        <authorList>
            <consortium name="ENA_rothamsted_submissions"/>
            <consortium name="culmorum"/>
            <person name="King R."/>
        </authorList>
    </citation>
    <scope>NUCLEOTIDE SEQUENCE</scope>
</reference>
<evidence type="ECO:0000256" key="1">
    <source>
        <dbReference type="ARBA" id="ARBA00009249"/>
    </source>
</evidence>
<evidence type="ECO:0000256" key="2">
    <source>
        <dbReference type="ARBA" id="ARBA00022823"/>
    </source>
</evidence>
<proteinExistence type="inferred from homology"/>